<evidence type="ECO:0000256" key="8">
    <source>
        <dbReference type="ARBA" id="ARBA00023310"/>
    </source>
</evidence>
<evidence type="ECO:0000256" key="3">
    <source>
        <dbReference type="ARBA" id="ARBA00014723"/>
    </source>
</evidence>
<dbReference type="STRING" id="71717.A0A4Y7TT41"/>
<comment type="similarity">
    <text evidence="2">Belongs to the ATPase delta chain family.</text>
</comment>
<sequence length="237" mass="25063">MLFAAARRSASVAPGLSRRAASTIATKYSKAVFGAAASKSAATLNKVATELSSISNAIKSQPEVASFITNPTLSQVEKEKGLQTLLTKVDKAPSEITKNLLALLAENGRLSETEGVIEGFNELYAEHKGEVTVTVTSAAPLDKATLTRLETTLKASQTAQKAKVLKITNKVNPSVLGGLIVDFGDKTVDLSALSRVTKLNNVLTQLAENTIHPSYFTSPSPETQSKSQTTTPKPFST</sequence>
<keyword evidence="5" id="KW-0375">Hydrogen ion transport</keyword>
<dbReference type="Pfam" id="PF00213">
    <property type="entry name" value="OSCP"/>
    <property type="match status" value="1"/>
</dbReference>
<protein>
    <recommendedName>
        <fullName evidence="3">ATP synthase subunit 5, mitochondrial</fullName>
    </recommendedName>
</protein>
<comment type="subcellular location">
    <subcellularLocation>
        <location evidence="1">Membrane</location>
    </subcellularLocation>
</comment>
<dbReference type="NCBIfam" id="TIGR01145">
    <property type="entry name" value="ATP_synt_delta"/>
    <property type="match status" value="1"/>
</dbReference>
<dbReference type="PANTHER" id="PTHR11910">
    <property type="entry name" value="ATP SYNTHASE DELTA CHAIN"/>
    <property type="match status" value="1"/>
</dbReference>
<dbReference type="EMBL" id="QPFP01000004">
    <property type="protein sequence ID" value="TEB37336.1"/>
    <property type="molecule type" value="Genomic_DNA"/>
</dbReference>
<keyword evidence="11" id="KW-1185">Reference proteome</keyword>
<name>A0A4Y7TT41_COPMI</name>
<keyword evidence="6" id="KW-0406">Ion transport</keyword>
<dbReference type="HAMAP" id="MF_01416">
    <property type="entry name" value="ATP_synth_delta_bact"/>
    <property type="match status" value="1"/>
</dbReference>
<dbReference type="InterPro" id="IPR000711">
    <property type="entry name" value="ATPase_OSCP/dsu"/>
</dbReference>
<dbReference type="GO" id="GO:0016020">
    <property type="term" value="C:membrane"/>
    <property type="evidence" value="ECO:0007669"/>
    <property type="project" value="UniProtKB-SubCell"/>
</dbReference>
<dbReference type="OrthoDB" id="1262810at2759"/>
<accession>A0A4Y7TT41</accession>
<evidence type="ECO:0000256" key="5">
    <source>
        <dbReference type="ARBA" id="ARBA00022781"/>
    </source>
</evidence>
<evidence type="ECO:0000256" key="6">
    <source>
        <dbReference type="ARBA" id="ARBA00023065"/>
    </source>
</evidence>
<dbReference type="AlphaFoldDB" id="A0A4Y7TT41"/>
<dbReference type="InterPro" id="IPR026015">
    <property type="entry name" value="ATP_synth_OSCP/delta_N_sf"/>
</dbReference>
<keyword evidence="8" id="KW-0066">ATP synthesis</keyword>
<dbReference type="Gene3D" id="1.10.520.20">
    <property type="entry name" value="N-terminal domain of the delta subunit of the F1F0-ATP synthase"/>
    <property type="match status" value="1"/>
</dbReference>
<dbReference type="PRINTS" id="PR00125">
    <property type="entry name" value="ATPASEDELTA"/>
</dbReference>
<gene>
    <name evidence="10" type="ORF">FA13DRAFT_1752176</name>
</gene>
<keyword evidence="7" id="KW-0472">Membrane</keyword>
<organism evidence="10 11">
    <name type="scientific">Coprinellus micaceus</name>
    <name type="common">Glistening ink-cap mushroom</name>
    <name type="synonym">Coprinus micaceus</name>
    <dbReference type="NCBI Taxonomy" id="71717"/>
    <lineage>
        <taxon>Eukaryota</taxon>
        <taxon>Fungi</taxon>
        <taxon>Dikarya</taxon>
        <taxon>Basidiomycota</taxon>
        <taxon>Agaricomycotina</taxon>
        <taxon>Agaricomycetes</taxon>
        <taxon>Agaricomycetidae</taxon>
        <taxon>Agaricales</taxon>
        <taxon>Agaricineae</taxon>
        <taxon>Psathyrellaceae</taxon>
        <taxon>Coprinellus</taxon>
    </lineage>
</organism>
<evidence type="ECO:0000256" key="9">
    <source>
        <dbReference type="SAM" id="MobiDB-lite"/>
    </source>
</evidence>
<comment type="caution">
    <text evidence="10">The sequence shown here is derived from an EMBL/GenBank/DDBJ whole genome shotgun (WGS) entry which is preliminary data.</text>
</comment>
<dbReference type="Proteomes" id="UP000298030">
    <property type="component" value="Unassembled WGS sequence"/>
</dbReference>
<evidence type="ECO:0000256" key="2">
    <source>
        <dbReference type="ARBA" id="ARBA00007046"/>
    </source>
</evidence>
<evidence type="ECO:0000313" key="11">
    <source>
        <dbReference type="Proteomes" id="UP000298030"/>
    </source>
</evidence>
<reference evidence="10 11" key="1">
    <citation type="journal article" date="2019" name="Nat. Ecol. Evol.">
        <title>Megaphylogeny resolves global patterns of mushroom evolution.</title>
        <authorList>
            <person name="Varga T."/>
            <person name="Krizsan K."/>
            <person name="Foldi C."/>
            <person name="Dima B."/>
            <person name="Sanchez-Garcia M."/>
            <person name="Sanchez-Ramirez S."/>
            <person name="Szollosi G.J."/>
            <person name="Szarkandi J.G."/>
            <person name="Papp V."/>
            <person name="Albert L."/>
            <person name="Andreopoulos W."/>
            <person name="Angelini C."/>
            <person name="Antonin V."/>
            <person name="Barry K.W."/>
            <person name="Bougher N.L."/>
            <person name="Buchanan P."/>
            <person name="Buyck B."/>
            <person name="Bense V."/>
            <person name="Catcheside P."/>
            <person name="Chovatia M."/>
            <person name="Cooper J."/>
            <person name="Damon W."/>
            <person name="Desjardin D."/>
            <person name="Finy P."/>
            <person name="Geml J."/>
            <person name="Haridas S."/>
            <person name="Hughes K."/>
            <person name="Justo A."/>
            <person name="Karasinski D."/>
            <person name="Kautmanova I."/>
            <person name="Kiss B."/>
            <person name="Kocsube S."/>
            <person name="Kotiranta H."/>
            <person name="LaButti K.M."/>
            <person name="Lechner B.E."/>
            <person name="Liimatainen K."/>
            <person name="Lipzen A."/>
            <person name="Lukacs Z."/>
            <person name="Mihaltcheva S."/>
            <person name="Morgado L.N."/>
            <person name="Niskanen T."/>
            <person name="Noordeloos M.E."/>
            <person name="Ohm R.A."/>
            <person name="Ortiz-Santana B."/>
            <person name="Ovrebo C."/>
            <person name="Racz N."/>
            <person name="Riley R."/>
            <person name="Savchenko A."/>
            <person name="Shiryaev A."/>
            <person name="Soop K."/>
            <person name="Spirin V."/>
            <person name="Szebenyi C."/>
            <person name="Tomsovsky M."/>
            <person name="Tulloss R.E."/>
            <person name="Uehling J."/>
            <person name="Grigoriev I.V."/>
            <person name="Vagvolgyi C."/>
            <person name="Papp T."/>
            <person name="Martin F.M."/>
            <person name="Miettinen O."/>
            <person name="Hibbett D.S."/>
            <person name="Nagy L.G."/>
        </authorList>
    </citation>
    <scope>NUCLEOTIDE SEQUENCE [LARGE SCALE GENOMIC DNA]</scope>
    <source>
        <strain evidence="10 11">FP101781</strain>
    </source>
</reference>
<evidence type="ECO:0000256" key="1">
    <source>
        <dbReference type="ARBA" id="ARBA00004370"/>
    </source>
</evidence>
<evidence type="ECO:0000256" key="7">
    <source>
        <dbReference type="ARBA" id="ARBA00023136"/>
    </source>
</evidence>
<evidence type="ECO:0000313" key="10">
    <source>
        <dbReference type="EMBL" id="TEB37336.1"/>
    </source>
</evidence>
<proteinExistence type="inferred from homology"/>
<keyword evidence="4" id="KW-0813">Transport</keyword>
<dbReference type="SUPFAM" id="SSF47928">
    <property type="entry name" value="N-terminal domain of the delta subunit of the F1F0-ATP synthase"/>
    <property type="match status" value="1"/>
</dbReference>
<dbReference type="GO" id="GO:0046933">
    <property type="term" value="F:proton-transporting ATP synthase activity, rotational mechanism"/>
    <property type="evidence" value="ECO:0007669"/>
    <property type="project" value="InterPro"/>
</dbReference>
<evidence type="ECO:0000256" key="4">
    <source>
        <dbReference type="ARBA" id="ARBA00022448"/>
    </source>
</evidence>
<feature type="region of interest" description="Disordered" evidence="9">
    <location>
        <begin position="212"/>
        <end position="237"/>
    </location>
</feature>